<evidence type="ECO:0008006" key="3">
    <source>
        <dbReference type="Google" id="ProtNLM"/>
    </source>
</evidence>
<comment type="caution">
    <text evidence="2">The sequence shown here is derived from an EMBL/GenBank/DDBJ whole genome shotgun (WGS) entry which is preliminary data.</text>
</comment>
<feature type="non-terminal residue" evidence="2">
    <location>
        <position position="1"/>
    </location>
</feature>
<dbReference type="EMBL" id="BARV01041289">
    <property type="protein sequence ID" value="GAI49343.1"/>
    <property type="molecule type" value="Genomic_DNA"/>
</dbReference>
<evidence type="ECO:0000256" key="1">
    <source>
        <dbReference type="SAM" id="Phobius"/>
    </source>
</evidence>
<keyword evidence="1" id="KW-1133">Transmembrane helix</keyword>
<proteinExistence type="predicted"/>
<keyword evidence="1" id="KW-0812">Transmembrane</keyword>
<keyword evidence="1" id="KW-0472">Membrane</keyword>
<accession>X1P0D2</accession>
<organism evidence="2">
    <name type="scientific">marine sediment metagenome</name>
    <dbReference type="NCBI Taxonomy" id="412755"/>
    <lineage>
        <taxon>unclassified sequences</taxon>
        <taxon>metagenomes</taxon>
        <taxon>ecological metagenomes</taxon>
    </lineage>
</organism>
<gene>
    <name evidence="2" type="ORF">S06H3_62564</name>
</gene>
<protein>
    <recommendedName>
        <fullName evidence="3">ABC transmembrane type-1 domain-containing protein</fullName>
    </recommendedName>
</protein>
<dbReference type="AlphaFoldDB" id="X1P0D2"/>
<evidence type="ECO:0000313" key="2">
    <source>
        <dbReference type="EMBL" id="GAI49343.1"/>
    </source>
</evidence>
<feature type="transmembrane region" description="Helical" evidence="1">
    <location>
        <begin position="12"/>
        <end position="31"/>
    </location>
</feature>
<reference evidence="2" key="1">
    <citation type="journal article" date="2014" name="Front. Microbiol.">
        <title>High frequency of phylogenetically diverse reductive dehalogenase-homologous genes in deep subseafloor sedimentary metagenomes.</title>
        <authorList>
            <person name="Kawai M."/>
            <person name="Futagami T."/>
            <person name="Toyoda A."/>
            <person name="Takaki Y."/>
            <person name="Nishi S."/>
            <person name="Hori S."/>
            <person name="Arai W."/>
            <person name="Tsubouchi T."/>
            <person name="Morono Y."/>
            <person name="Uchiyama I."/>
            <person name="Ito T."/>
            <person name="Fujiyama A."/>
            <person name="Inagaki F."/>
            <person name="Takami H."/>
        </authorList>
    </citation>
    <scope>NUCLEOTIDE SEQUENCE</scope>
    <source>
        <strain evidence="2">Expedition CK06-06</strain>
    </source>
</reference>
<name>X1P0D2_9ZZZZ</name>
<sequence length="43" mass="4865">VREARVLGHYPWLLIPSGFIIISVLCFNFVGDALRDVSDPYSK</sequence>